<keyword evidence="3" id="KW-1185">Reference proteome</keyword>
<dbReference type="InParanoid" id="A0A7R8UEZ2"/>
<sequence>MAEINIPVNDLLIDQESDQRFENTPSVKMSLSRCVSDINLPEREMNINGNDLGKKTFNTVIFDRFFSSTCQYNYKSIVGNDRLPNDLELNSLEVPSPGKLTEDSKDSGWVEEQFYNDPSIRDNDRKEAILSPKRKRSDPQIVCSVSGSLDSILGDLRSIPIQILSTSEDEAVGPNGLTMKSFKENYFCGKSPKDLNQMIVELSGHRKSEEIFLWVLREKTNPDVFHVHIIDKSNKAVTPSKKVEYQGKEIMQVVEELMEQTSVLKNRLLNMINFFETTIGACASMLEISTEFQHSVCSCASSQRTTEQQLSRTTAGDETSSWHTNYSKTVAGSNDNGNEEQIDPGGQMAATLSTISANSSLKQRHLPPIPFDKATQKVSRSRLSLQNQTKSRKEVSPERSGINPFSSLRSIDQTGSESAEPGRIQTRKYQENSPQNSKTMQNSSFSGERSRSEAASQLSNKSLRGSQTSRHTLTGIELRNAALQGSDIVSERSTTREDKSLAGLTTYEKQRSHISNKTQQTEHLPPIPENTKTVPPCLCAECSLERQMNQIVKHTSCSSAPTSPTNEHQRNGVLGKRTSSDLDHQEAGMDLDNGLTTSSRSKSQLKSYYSNRESLSRIDTKRSGSQSKISGPSQVQEAKLNDKSSKTDYTADSVSFRSKSGATTIEDATSDASSNADLTKKVRQVQKEIQELREKMSLVQGCCCACHYVDHENVFAQSMSAQLLGKANQIKGLLNDLKSVCYQQVSLSGEELPNTGQQIVTQKCEKQIRRIHPEFTRTVNQVQNIEATRNREGDVHNAKVNEALETEIDTKYNDNDIPENINLKTKVEAIERLENISPKETHRQTRTLTEKTVKTPDKAFREVNTVNENDVTHDEGRVVRTTKKVVRTEILEDKEPKERIITNIKIRRVFDNKTGKCTETVTDGDEDSNESETQKSQKSTKISFRDQRQSGGEFIDTQSVKKVFSDTTQNKPTTKSKSELPLQSSFKSLQKSTTAGLLGNSRGFPSKTTNLTECINIDVIECQPSEDPSDDSISEFMSKKSYEQVETPPTKIRRKSSQMEGGSPSKHWSEPQAEEEGCTLERRPGGTSIRQTCSKVMYVAPRSEIPGVKYIGCKRSDMSKYPGYRSKVSIDKRLIMDAQTSKRFARLSNPSRYSSTRKNYPSTKVSDPNLSENEQEIATSCFPSSAGEQGDPHSRPETPPSTQYSQGATETSSPNKISHTSTLNRASKAVFRDRTNSLNRSAGGTSIEIGSGKNENSSKIPKSSTSASAKKPGVPLTESIAEIIRKLSGNRSPKDFFVSILPEKIEMKAFRINVIDKETGNLLGHFFVDEEQFKQARDEGVFDNYLSLFVLNSLGSYSDYVKMVSVNFQNHSSSMSSIPNLDAGRSYRIPRSISEQESLMAKEGTILPIASEQPLPNETRDLMNLRARGIFDDHDITDLLEAIKRTQMDRSPQSSEAQKKLTIQAPFTAASVSFTDISKSKRARNDDSEYNQPSDEAAFKYRGDPEVSPESHSHSAKADCPCLAKKYFTESKKEVKPTTTPNINASSPSKQLSAIEVRAIVLRSIEISKSATFEMCADNIDLTRQSIQTALAEALDALSSETAPFKGKEKALLSHCLQQARLTSFSLDPYTLVDTKEIILRHLDEAMTILVPPGKGKRKRSTTLAKKIIDYAAKDPTGSNIVPPRRTSNLKVEPTESEVSKPKAQSSEQLIKATIVRCIDRAKTGIFEANSGNIKIIKESIKQNLDVAAKAVLELKGSLTEADKNLLQDHLQQAKIMNSSLSATNLDATKALLHQKFDEAVAVLLPAKSVRPKPPSARKSLAKEIKNFAVNSRPNPENDVEIEELEQAINRIRKNCSNSDLILFISPAPRDSEEGSCNLQITAVNRESGKIQGQLLIPECVYAMLINKQAFSKYFTVRISHELNDFQFQLAQILRYLNQMPRTNGVPSSLEQIPDESQKLKLEVSRKPNSKHSRLSSSTIRRTITINPPLDNSVTPAPAIPQENQDLSIAELLAVLKTDSWISDHVDQLFELAEKNKFILFAHPDFWDESSTYLCQVFTSGNEFIGSTKLRGEDILEQLRKHPKIVENFEMVVDVADVVLPTKFKKLLLTFFQKIGLLSLYDRLGMVLFNIYKKWGLNGMKN</sequence>
<feature type="compositionally biased region" description="Basic and acidic residues" evidence="1">
    <location>
        <begin position="578"/>
        <end position="587"/>
    </location>
</feature>
<feature type="compositionally biased region" description="Polar residues" evidence="1">
    <location>
        <begin position="623"/>
        <end position="636"/>
    </location>
</feature>
<feature type="region of interest" description="Disordered" evidence="1">
    <location>
        <begin position="1141"/>
        <end position="1273"/>
    </location>
</feature>
<feature type="region of interest" description="Disordered" evidence="1">
    <location>
        <begin position="916"/>
        <end position="985"/>
    </location>
</feature>
<feature type="compositionally biased region" description="Basic and acidic residues" evidence="1">
    <location>
        <begin position="1497"/>
        <end position="1516"/>
    </location>
</feature>
<feature type="region of interest" description="Disordered" evidence="1">
    <location>
        <begin position="555"/>
        <end position="650"/>
    </location>
</feature>
<feature type="compositionally biased region" description="Polar residues" evidence="1">
    <location>
        <begin position="956"/>
        <end position="985"/>
    </location>
</feature>
<feature type="region of interest" description="Disordered" evidence="1">
    <location>
        <begin position="303"/>
        <end position="345"/>
    </location>
</feature>
<feature type="compositionally biased region" description="Polar residues" evidence="1">
    <location>
        <begin position="1141"/>
        <end position="1187"/>
    </location>
</feature>
<dbReference type="Proteomes" id="UP000594454">
    <property type="component" value="Chromosome 1"/>
</dbReference>
<evidence type="ECO:0000256" key="1">
    <source>
        <dbReference type="SAM" id="MobiDB-lite"/>
    </source>
</evidence>
<feature type="compositionally biased region" description="Polar residues" evidence="1">
    <location>
        <begin position="594"/>
        <end position="613"/>
    </location>
</feature>
<organism evidence="2 3">
    <name type="scientific">Hermetia illucens</name>
    <name type="common">Black soldier fly</name>
    <dbReference type="NCBI Taxonomy" id="343691"/>
    <lineage>
        <taxon>Eukaryota</taxon>
        <taxon>Metazoa</taxon>
        <taxon>Ecdysozoa</taxon>
        <taxon>Arthropoda</taxon>
        <taxon>Hexapoda</taxon>
        <taxon>Insecta</taxon>
        <taxon>Pterygota</taxon>
        <taxon>Neoptera</taxon>
        <taxon>Endopterygota</taxon>
        <taxon>Diptera</taxon>
        <taxon>Brachycera</taxon>
        <taxon>Stratiomyomorpha</taxon>
        <taxon>Stratiomyidae</taxon>
        <taxon>Hermetiinae</taxon>
        <taxon>Hermetia</taxon>
    </lineage>
</organism>
<feature type="region of interest" description="Disordered" evidence="1">
    <location>
        <begin position="1478"/>
        <end position="1516"/>
    </location>
</feature>
<protein>
    <submittedName>
        <fullName evidence="2">Uncharacterized protein</fullName>
    </submittedName>
</protein>
<feature type="compositionally biased region" description="Polar residues" evidence="1">
    <location>
        <begin position="376"/>
        <end position="389"/>
    </location>
</feature>
<proteinExistence type="predicted"/>
<feature type="compositionally biased region" description="Polar residues" evidence="1">
    <location>
        <begin position="403"/>
        <end position="417"/>
    </location>
</feature>
<dbReference type="EMBL" id="LR899009">
    <property type="protein sequence ID" value="CAD7079562.1"/>
    <property type="molecule type" value="Genomic_DNA"/>
</dbReference>
<feature type="region of interest" description="Disordered" evidence="1">
    <location>
        <begin position="361"/>
        <end position="533"/>
    </location>
</feature>
<feature type="compositionally biased region" description="Polar residues" evidence="1">
    <location>
        <begin position="513"/>
        <end position="522"/>
    </location>
</feature>
<feature type="compositionally biased region" description="Polar residues" evidence="1">
    <location>
        <begin position="303"/>
        <end position="336"/>
    </location>
</feature>
<feature type="compositionally biased region" description="Polar residues" evidence="1">
    <location>
        <begin position="1200"/>
        <end position="1225"/>
    </location>
</feature>
<gene>
    <name evidence="2" type="ORF">HERILL_LOCUS2775</name>
</gene>
<feature type="region of interest" description="Disordered" evidence="1">
    <location>
        <begin position="1678"/>
        <end position="1704"/>
    </location>
</feature>
<feature type="compositionally biased region" description="Basic and acidic residues" evidence="1">
    <location>
        <begin position="489"/>
        <end position="500"/>
    </location>
</feature>
<evidence type="ECO:0000313" key="2">
    <source>
        <dbReference type="EMBL" id="CAD7079562.1"/>
    </source>
</evidence>
<accession>A0A7R8UEZ2</accession>
<reference evidence="2 3" key="1">
    <citation type="submission" date="2020-11" db="EMBL/GenBank/DDBJ databases">
        <authorList>
            <person name="Wallbank WR R."/>
            <person name="Pardo Diaz C."/>
            <person name="Kozak K."/>
            <person name="Martin S."/>
            <person name="Jiggins C."/>
            <person name="Moest M."/>
            <person name="Warren A I."/>
            <person name="Generalovic N T."/>
            <person name="Byers J.R.P. K."/>
            <person name="Montejo-Kovacevich G."/>
            <person name="Yen C E."/>
        </authorList>
    </citation>
    <scope>NUCLEOTIDE SEQUENCE [LARGE SCALE GENOMIC DNA]</scope>
</reference>
<feature type="compositionally biased region" description="Polar residues" evidence="1">
    <location>
        <begin position="431"/>
        <end position="472"/>
    </location>
</feature>
<feature type="region of interest" description="Disordered" evidence="1">
    <location>
        <begin position="1022"/>
        <end position="1086"/>
    </location>
</feature>
<evidence type="ECO:0000313" key="3">
    <source>
        <dbReference type="Proteomes" id="UP000594454"/>
    </source>
</evidence>
<name>A0A7R8UEZ2_HERIL</name>
<feature type="compositionally biased region" description="Polar residues" evidence="1">
    <location>
        <begin position="555"/>
        <end position="566"/>
    </location>
</feature>
<dbReference type="OrthoDB" id="10623079at2759"/>
<feature type="compositionally biased region" description="Low complexity" evidence="1">
    <location>
        <begin position="1257"/>
        <end position="1272"/>
    </location>
</feature>